<dbReference type="PIRSF" id="PIRSF036421">
    <property type="entry name" value="Tricorn_protease"/>
    <property type="match status" value="1"/>
</dbReference>
<protein>
    <recommendedName>
        <fullName evidence="7">Tricorn protease homolog</fullName>
        <ecNumber evidence="7">3.4.21.-</ecNumber>
    </recommendedName>
</protein>
<keyword evidence="3 7" id="KW-0963">Cytoplasm</keyword>
<dbReference type="Gene3D" id="2.120.10.60">
    <property type="entry name" value="Tricorn protease N-terminal domain"/>
    <property type="match status" value="1"/>
</dbReference>
<dbReference type="SUPFAM" id="SSF52096">
    <property type="entry name" value="ClpP/crotonase"/>
    <property type="match status" value="1"/>
</dbReference>
<dbReference type="Gene3D" id="2.30.42.10">
    <property type="match status" value="1"/>
</dbReference>
<dbReference type="PANTHER" id="PTHR43253">
    <property type="entry name" value="TRICORN PROTEASE HOMOLOG 2-RELATED"/>
    <property type="match status" value="1"/>
</dbReference>
<keyword evidence="14" id="KW-1185">Reference proteome</keyword>
<evidence type="ECO:0000256" key="8">
    <source>
        <dbReference type="PIRSR" id="PIRSR036421-1"/>
    </source>
</evidence>
<evidence type="ECO:0000256" key="7">
    <source>
        <dbReference type="PIRNR" id="PIRNR036421"/>
    </source>
</evidence>
<dbReference type="InterPro" id="IPR036034">
    <property type="entry name" value="PDZ_sf"/>
</dbReference>
<dbReference type="EMBL" id="CP024201">
    <property type="protein sequence ID" value="ATQ41516.1"/>
    <property type="molecule type" value="Genomic_DNA"/>
</dbReference>
<dbReference type="Gene3D" id="2.120.10.30">
    <property type="entry name" value="TolB, C-terminal domain"/>
    <property type="match status" value="3"/>
</dbReference>
<dbReference type="InterPro" id="IPR028204">
    <property type="entry name" value="Tricorn_C1"/>
</dbReference>
<dbReference type="AlphaFoldDB" id="A0A2D2AU44"/>
<keyword evidence="5 7" id="KW-0378">Hydrolase</keyword>
<dbReference type="EC" id="3.4.21.-" evidence="7"/>
<evidence type="ECO:0000313" key="13">
    <source>
        <dbReference type="EMBL" id="ATQ41516.1"/>
    </source>
</evidence>
<keyword evidence="6 7" id="KW-0720">Serine protease</keyword>
<dbReference type="PANTHER" id="PTHR43253:SF1">
    <property type="entry name" value="TRICORN PROTEASE HOMOLOG 2-RELATED"/>
    <property type="match status" value="1"/>
</dbReference>
<reference evidence="13 14" key="1">
    <citation type="submission" date="2017-10" db="EMBL/GenBank/DDBJ databases">
        <title>Genome sequence of Caulobacter mirabilis FWC38.</title>
        <authorList>
            <person name="Fiebig A."/>
            <person name="Crosson S."/>
        </authorList>
    </citation>
    <scope>NUCLEOTIDE SEQUENCE [LARGE SCALE GENOMIC DNA]</scope>
    <source>
        <strain evidence="13 14">FWC 38</strain>
    </source>
</reference>
<evidence type="ECO:0000256" key="3">
    <source>
        <dbReference type="ARBA" id="ARBA00022490"/>
    </source>
</evidence>
<dbReference type="OrthoDB" id="9758793at2"/>
<feature type="signal peptide" evidence="11">
    <location>
        <begin position="1"/>
        <end position="25"/>
    </location>
</feature>
<accession>A0A2D2AU44</accession>
<dbReference type="CDD" id="cd07562">
    <property type="entry name" value="Peptidase_S41_TRI"/>
    <property type="match status" value="1"/>
</dbReference>
<dbReference type="Pfam" id="PF03572">
    <property type="entry name" value="Peptidase_S41"/>
    <property type="match status" value="1"/>
</dbReference>
<dbReference type="SUPFAM" id="SSF69304">
    <property type="entry name" value="Tricorn protease N-terminal domain"/>
    <property type="match status" value="1"/>
</dbReference>
<dbReference type="InterPro" id="IPR029045">
    <property type="entry name" value="ClpP/crotonase-like_dom_sf"/>
</dbReference>
<evidence type="ECO:0000256" key="10">
    <source>
        <dbReference type="SAM" id="MobiDB-lite"/>
    </source>
</evidence>
<name>A0A2D2AU44_9CAUL</name>
<evidence type="ECO:0000256" key="9">
    <source>
        <dbReference type="PIRSR" id="PIRSR036421-3"/>
    </source>
</evidence>
<feature type="region of interest" description="Disordered" evidence="10">
    <location>
        <begin position="545"/>
        <end position="589"/>
    </location>
</feature>
<feature type="chain" id="PRO_5016346804" description="Tricorn protease homolog" evidence="11">
    <location>
        <begin position="26"/>
        <end position="1082"/>
    </location>
</feature>
<evidence type="ECO:0000256" key="2">
    <source>
        <dbReference type="ARBA" id="ARBA00008524"/>
    </source>
</evidence>
<dbReference type="InterPro" id="IPR001478">
    <property type="entry name" value="PDZ"/>
</dbReference>
<feature type="active site" description="Charge relay system" evidence="8">
    <location>
        <position position="770"/>
    </location>
</feature>
<dbReference type="KEGG" id="cmb:CSW64_03360"/>
<dbReference type="InterPro" id="IPR011042">
    <property type="entry name" value="6-blade_b-propeller_TolB-like"/>
</dbReference>
<evidence type="ECO:0000256" key="5">
    <source>
        <dbReference type="ARBA" id="ARBA00022801"/>
    </source>
</evidence>
<evidence type="ECO:0000256" key="1">
    <source>
        <dbReference type="ARBA" id="ARBA00004496"/>
    </source>
</evidence>
<keyword evidence="4 7" id="KW-0645">Protease</keyword>
<dbReference type="Gene3D" id="3.30.750.44">
    <property type="match status" value="1"/>
</dbReference>
<dbReference type="Gene3D" id="3.90.226.10">
    <property type="entry name" value="2-enoyl-CoA Hydratase, Chain A, domain 1"/>
    <property type="match status" value="1"/>
</dbReference>
<dbReference type="GO" id="GO:0006508">
    <property type="term" value="P:proteolysis"/>
    <property type="evidence" value="ECO:0007669"/>
    <property type="project" value="UniProtKB-UniRule"/>
</dbReference>
<evidence type="ECO:0000256" key="6">
    <source>
        <dbReference type="ARBA" id="ARBA00022825"/>
    </source>
</evidence>
<dbReference type="GO" id="GO:0005737">
    <property type="term" value="C:cytoplasm"/>
    <property type="evidence" value="ECO:0007669"/>
    <property type="project" value="UniProtKB-SubCell"/>
</dbReference>
<proteinExistence type="inferred from homology"/>
<comment type="subcellular location">
    <subcellularLocation>
        <location evidence="1 7">Cytoplasm</location>
    </subcellularLocation>
</comment>
<evidence type="ECO:0000256" key="11">
    <source>
        <dbReference type="SAM" id="SignalP"/>
    </source>
</evidence>
<comment type="similarity">
    <text evidence="2 7">Belongs to the peptidase S41B family.</text>
</comment>
<evidence type="ECO:0000313" key="14">
    <source>
        <dbReference type="Proteomes" id="UP000228945"/>
    </source>
</evidence>
<gene>
    <name evidence="13" type="ORF">CSW64_03360</name>
</gene>
<feature type="active site" description="Charge relay system" evidence="8">
    <location>
        <position position="1050"/>
    </location>
</feature>
<evidence type="ECO:0000256" key="4">
    <source>
        <dbReference type="ARBA" id="ARBA00022670"/>
    </source>
</evidence>
<sequence length="1082" mass="116671">MRFRVLLGALSVAAIAGGWAGVAAAAPASAPSLSEPALSPNGAELAFVSGGDIWTVPAKGGQARLLVTHAATESRPLYSPDGRQLAFVSTRAGSANIYVLTLATGAVTRLTYADASEALDGWSRDGKWIYFTSGANDVAGQGDIFRVAATGGTPLEVSRERFLNEFQGAPSPDGKSVALVARGISNRQWWRNGSSHIDQSELWLKAVSEGGAYQRLLPSGARRAWPMWTPDGRTLYYMSDEGGSENLWRLPLGGAPEKVTRFTDGRLMWPTIAYDGRTIVFERDFAIWSLDPATGQATRLPITLQGAPAAAGETRLNLTSFNGMTLSPDGKKVAVTAHGEIFATTTKDGGAAQRVTRTPGIERDPVWSPDSKRLAYVSERGLAADVFEYDFGRDAERALTSGGGRNTAPAYAPDGKAIAYIRDGRQLRVITLGEDRRVLRDVLLFDGALGGFEDNAPSWSPDSRWLAFAVTDRRAFDNVYVVPAAGGEARPISFLANGQTGGKIVWSPDGKFILTDTGQRSEDAKMLRIDLLPNTPKYREDAFRDLFKPDGPAKPASQPEPPTEDKPEAPADEAETDKGDKGDKPARSKKVEPVRIVFEGIRERASFLPLGLNVGLPTISPDGKTLVFTANAAGATNLYSYSLDELAKEPPAPVQLTSTRKRKGDAAFTPDSKTVFYLESGSINSITLALPRPKPLTVNAEMEVDFDAEKQVVFDQAWGILDRGFYDPKFHGRNWKALRETWQPYVAGARTGDELRRNLNLMIGELNASHTGMRGPDDAGQPPARNGDLGLRFDREAYEAGKGLVIREVVVLGPAAVEGSIKPGETLVAVNGERLGAGVNLDRLLRGQAGKRVSLTIGAAGDPSKTREAVVRPVSGSVATGLLYRQWVNDRRAYVDRVSGGKLGYVHIADMGDSSLAQLYIDLDAENQGKRGVVIDLRNNNGGYVNGHALDVFTRRNYLMMTARDRFPVPSRQNLGQRALGLPTVLVINESSLSDAEDFTEGYRSLGLGKVVGKPTAGWIIYTGGRELIDGSTVRLPFIRVEDLRGQNMELNPRPVDIDVDRPLGDAKDAQLDAAVKALLGG</sequence>
<dbReference type="RefSeq" id="WP_099620772.1">
    <property type="nucleotide sequence ID" value="NZ_CP024201.1"/>
</dbReference>
<dbReference type="Pfam" id="PF14684">
    <property type="entry name" value="Tricorn_C1"/>
    <property type="match status" value="1"/>
</dbReference>
<dbReference type="SMART" id="SM00245">
    <property type="entry name" value="TSPc"/>
    <property type="match status" value="1"/>
</dbReference>
<dbReference type="PROSITE" id="PS50106">
    <property type="entry name" value="PDZ"/>
    <property type="match status" value="1"/>
</dbReference>
<comment type="function">
    <text evidence="7">Degrades oligopeptides.</text>
</comment>
<feature type="active site" description="Nucleophile" evidence="8">
    <location>
        <position position="994"/>
    </location>
</feature>
<evidence type="ECO:0000259" key="12">
    <source>
        <dbReference type="PROSITE" id="PS50106"/>
    </source>
</evidence>
<dbReference type="SUPFAM" id="SSF82171">
    <property type="entry name" value="DPP6 N-terminal domain-like"/>
    <property type="match status" value="1"/>
</dbReference>
<keyword evidence="11" id="KW-0732">Signal</keyword>
<feature type="domain" description="PDZ" evidence="12">
    <location>
        <begin position="786"/>
        <end position="835"/>
    </location>
</feature>
<organism evidence="13 14">
    <name type="scientific">Caulobacter mirabilis</name>
    <dbReference type="NCBI Taxonomy" id="69666"/>
    <lineage>
        <taxon>Bacteria</taxon>
        <taxon>Pseudomonadati</taxon>
        <taxon>Pseudomonadota</taxon>
        <taxon>Alphaproteobacteria</taxon>
        <taxon>Caulobacterales</taxon>
        <taxon>Caulobacteraceae</taxon>
        <taxon>Caulobacter</taxon>
    </lineage>
</organism>
<dbReference type="InterPro" id="IPR011659">
    <property type="entry name" value="WD40"/>
</dbReference>
<feature type="site" description="Transition state stabilizer; via amide nitrogen" evidence="9">
    <location>
        <position position="995"/>
    </location>
</feature>
<dbReference type="Pfam" id="PF26549">
    <property type="entry name" value="Tricorn_N"/>
    <property type="match status" value="1"/>
</dbReference>
<dbReference type="GO" id="GO:0008236">
    <property type="term" value="F:serine-type peptidase activity"/>
    <property type="evidence" value="ECO:0007669"/>
    <property type="project" value="UniProtKB-UniRule"/>
</dbReference>
<dbReference type="SMART" id="SM00228">
    <property type="entry name" value="PDZ"/>
    <property type="match status" value="1"/>
</dbReference>
<dbReference type="Proteomes" id="UP000228945">
    <property type="component" value="Chromosome"/>
</dbReference>
<dbReference type="Pfam" id="PF07676">
    <property type="entry name" value="PD40"/>
    <property type="match status" value="4"/>
</dbReference>
<feature type="compositionally biased region" description="Basic and acidic residues" evidence="10">
    <location>
        <begin position="576"/>
        <end position="589"/>
    </location>
</feature>
<dbReference type="SUPFAM" id="SSF50156">
    <property type="entry name" value="PDZ domain-like"/>
    <property type="match status" value="1"/>
</dbReference>
<dbReference type="InterPro" id="IPR012393">
    <property type="entry name" value="Tricorn_protease"/>
</dbReference>
<dbReference type="InterPro" id="IPR005151">
    <property type="entry name" value="Tail-specific_protease"/>
</dbReference>